<proteinExistence type="inferred from homology"/>
<sequence>MSETAFITGVTRQQAPLRILMTGAVGFVGLHLAAAIRRRVGEEAKLIPTALHAGSDPVLGEVVALDVTDAAAVSGIIAELQPTHVVNLAALAAPSAANADPSASWRVHLDGPRNIGRAILQAAPDCVLVHIGSGLAYGKNRPPIRPTAEDAVLAPTDEYGASKAAADLALGVLIARGLRCIRMRPFNHTGPGQTEAFVVPAFARQIARIEAGLMPPQMQVGNLDGQRDFLDVRDVAAAYVEVIARSDSLEAGLILNVASGLPRRIGDMLQQLLSMARVPIEVQNDPSRGRSDASDVIVGDAGRARSVLDWQPKIPFEQTLADVLDDQRAAVATAPK</sequence>
<evidence type="ECO:0000313" key="6">
    <source>
        <dbReference type="Proteomes" id="UP000252631"/>
    </source>
</evidence>
<comment type="pathway">
    <text evidence="1">Bacterial outer membrane biogenesis; LPS O-antigen biosynthesis.</text>
</comment>
<evidence type="ECO:0000313" key="7">
    <source>
        <dbReference type="Proteomes" id="UP000256343"/>
    </source>
</evidence>
<dbReference type="Proteomes" id="UP000252631">
    <property type="component" value="Unassembled WGS sequence"/>
</dbReference>
<name>A0A336JK69_9BRAD</name>
<dbReference type="Gene3D" id="3.40.50.720">
    <property type="entry name" value="NAD(P)-binding Rossmann-like Domain"/>
    <property type="match status" value="1"/>
</dbReference>
<keyword evidence="7" id="KW-1185">Reference proteome</keyword>
<protein>
    <submittedName>
        <fullName evidence="5">GDP-4-dehydro-6-deoxy-D-mannose reductase</fullName>
    </submittedName>
</protein>
<reference evidence="4 7" key="2">
    <citation type="submission" date="2018-07" db="EMBL/GenBank/DDBJ databases">
        <title>Genomic Encyclopedia of Archaeal and Bacterial Type Strains, Phase II (KMG-II): from individual species to whole genera.</title>
        <authorList>
            <person name="Goeker M."/>
        </authorList>
    </citation>
    <scope>NUCLEOTIDE SEQUENCE [LARGE SCALE GENOMIC DNA]</scope>
    <source>
        <strain evidence="4 7">JA575</strain>
    </source>
</reference>
<dbReference type="RefSeq" id="WP_114357223.1">
    <property type="nucleotide sequence ID" value="NZ_QRDT01000005.1"/>
</dbReference>
<dbReference type="EMBL" id="QRDT01000005">
    <property type="protein sequence ID" value="RED38093.1"/>
    <property type="molecule type" value="Genomic_DNA"/>
</dbReference>
<dbReference type="Gene3D" id="3.90.25.10">
    <property type="entry name" value="UDP-galactose 4-epimerase, domain 1"/>
    <property type="match status" value="1"/>
</dbReference>
<dbReference type="Pfam" id="PF01370">
    <property type="entry name" value="Epimerase"/>
    <property type="match status" value="1"/>
</dbReference>
<dbReference type="Proteomes" id="UP000256343">
    <property type="component" value="Unassembled WGS sequence"/>
</dbReference>
<accession>A0A336JK69</accession>
<evidence type="ECO:0000256" key="1">
    <source>
        <dbReference type="ARBA" id="ARBA00005125"/>
    </source>
</evidence>
<evidence type="ECO:0000256" key="2">
    <source>
        <dbReference type="ARBA" id="ARBA00007637"/>
    </source>
</evidence>
<dbReference type="OrthoDB" id="5295702at2"/>
<reference evidence="5 6" key="1">
    <citation type="submission" date="2017-08" db="EMBL/GenBank/DDBJ databases">
        <authorList>
            <person name="de Groot N.N."/>
        </authorList>
    </citation>
    <scope>NUCLEOTIDE SEQUENCE [LARGE SCALE GENOMIC DNA]</scope>
    <source>
        <strain evidence="5 6">JA575</strain>
    </source>
</reference>
<organism evidence="5 6">
    <name type="scientific">Rhodopseudomonas pentothenatexigens</name>
    <dbReference type="NCBI Taxonomy" id="999699"/>
    <lineage>
        <taxon>Bacteria</taxon>
        <taxon>Pseudomonadati</taxon>
        <taxon>Pseudomonadota</taxon>
        <taxon>Alphaproteobacteria</taxon>
        <taxon>Hyphomicrobiales</taxon>
        <taxon>Nitrobacteraceae</taxon>
        <taxon>Rhodopseudomonas</taxon>
    </lineage>
</organism>
<dbReference type="InterPro" id="IPR036291">
    <property type="entry name" value="NAD(P)-bd_dom_sf"/>
</dbReference>
<evidence type="ECO:0000313" key="5">
    <source>
        <dbReference type="EMBL" id="SSW90118.1"/>
    </source>
</evidence>
<dbReference type="PANTHER" id="PTHR43000">
    <property type="entry name" value="DTDP-D-GLUCOSE 4,6-DEHYDRATASE-RELATED"/>
    <property type="match status" value="1"/>
</dbReference>
<dbReference type="SUPFAM" id="SSF51735">
    <property type="entry name" value="NAD(P)-binding Rossmann-fold domains"/>
    <property type="match status" value="1"/>
</dbReference>
<dbReference type="InterPro" id="IPR001509">
    <property type="entry name" value="Epimerase_deHydtase"/>
</dbReference>
<evidence type="ECO:0000259" key="3">
    <source>
        <dbReference type="Pfam" id="PF01370"/>
    </source>
</evidence>
<feature type="domain" description="NAD-dependent epimerase/dehydratase" evidence="3">
    <location>
        <begin position="19"/>
        <end position="258"/>
    </location>
</feature>
<gene>
    <name evidence="4" type="ORF">BJ125_105172</name>
    <name evidence="5" type="ORF">SAMN05892882_105172</name>
</gene>
<comment type="similarity">
    <text evidence="2">Belongs to the NAD(P)-dependent epimerase/dehydratase family.</text>
</comment>
<dbReference type="AlphaFoldDB" id="A0A336JK69"/>
<dbReference type="EMBL" id="UFQQ01000005">
    <property type="protein sequence ID" value="SSW90118.1"/>
    <property type="molecule type" value="Genomic_DNA"/>
</dbReference>
<evidence type="ECO:0000313" key="4">
    <source>
        <dbReference type="EMBL" id="RED38093.1"/>
    </source>
</evidence>